<accession>A0A9D4VA64</accession>
<keyword evidence="2" id="KW-1185">Reference proteome</keyword>
<sequence>MIDGKLNMKNNPTELRTHLSIAKKNNPHTMMAASLIHLLQALGNSFLLIHLRPSRHGPSPSWHAPLSSQTIKGHPSHVSYPWLRLLKLEALDHLSSPFCCPRYTLAVP</sequence>
<proteinExistence type="predicted"/>
<name>A0A9D4VA64_ADICA</name>
<evidence type="ECO:0000313" key="2">
    <source>
        <dbReference type="Proteomes" id="UP000886520"/>
    </source>
</evidence>
<comment type="caution">
    <text evidence="1">The sequence shown here is derived from an EMBL/GenBank/DDBJ whole genome shotgun (WGS) entry which is preliminary data.</text>
</comment>
<reference evidence="1" key="1">
    <citation type="submission" date="2021-01" db="EMBL/GenBank/DDBJ databases">
        <title>Adiantum capillus-veneris genome.</title>
        <authorList>
            <person name="Fang Y."/>
            <person name="Liao Q."/>
        </authorList>
    </citation>
    <scope>NUCLEOTIDE SEQUENCE</scope>
    <source>
        <strain evidence="1">H3</strain>
        <tissue evidence="1">Leaf</tissue>
    </source>
</reference>
<organism evidence="1 2">
    <name type="scientific">Adiantum capillus-veneris</name>
    <name type="common">Maidenhair fern</name>
    <dbReference type="NCBI Taxonomy" id="13818"/>
    <lineage>
        <taxon>Eukaryota</taxon>
        <taxon>Viridiplantae</taxon>
        <taxon>Streptophyta</taxon>
        <taxon>Embryophyta</taxon>
        <taxon>Tracheophyta</taxon>
        <taxon>Polypodiopsida</taxon>
        <taxon>Polypodiidae</taxon>
        <taxon>Polypodiales</taxon>
        <taxon>Pteridineae</taxon>
        <taxon>Pteridaceae</taxon>
        <taxon>Vittarioideae</taxon>
        <taxon>Adiantum</taxon>
    </lineage>
</organism>
<gene>
    <name evidence="1" type="ORF">GOP47_0002196</name>
</gene>
<protein>
    <submittedName>
        <fullName evidence="1">Uncharacterized protein</fullName>
    </submittedName>
</protein>
<dbReference type="EMBL" id="JABFUD020000003">
    <property type="protein sequence ID" value="KAI5082453.1"/>
    <property type="molecule type" value="Genomic_DNA"/>
</dbReference>
<evidence type="ECO:0000313" key="1">
    <source>
        <dbReference type="EMBL" id="KAI5082453.1"/>
    </source>
</evidence>
<dbReference type="Proteomes" id="UP000886520">
    <property type="component" value="Chromosome 2"/>
</dbReference>
<dbReference type="AlphaFoldDB" id="A0A9D4VA64"/>